<dbReference type="GO" id="GO:0016787">
    <property type="term" value="F:hydrolase activity"/>
    <property type="evidence" value="ECO:0007669"/>
    <property type="project" value="UniProtKB-KW"/>
</dbReference>
<organism evidence="1 2">
    <name type="scientific">Actinomadura alba</name>
    <dbReference type="NCBI Taxonomy" id="406431"/>
    <lineage>
        <taxon>Bacteria</taxon>
        <taxon>Bacillati</taxon>
        <taxon>Actinomycetota</taxon>
        <taxon>Actinomycetes</taxon>
        <taxon>Streptosporangiales</taxon>
        <taxon>Thermomonosporaceae</taxon>
        <taxon>Actinomadura</taxon>
    </lineage>
</organism>
<reference evidence="1 2" key="1">
    <citation type="submission" date="2020-06" db="EMBL/GenBank/DDBJ databases">
        <title>Actinomadura xiongansis sp. nov., isolated from soil of Baiyangdian.</title>
        <authorList>
            <person name="Zhang X."/>
        </authorList>
    </citation>
    <scope>NUCLEOTIDE SEQUENCE [LARGE SCALE GENOMIC DNA]</scope>
    <source>
        <strain evidence="1 2">HBUM206468</strain>
    </source>
</reference>
<comment type="caution">
    <text evidence="1">The sequence shown here is derived from an EMBL/GenBank/DDBJ whole genome shotgun (WGS) entry which is preliminary data.</text>
</comment>
<gene>
    <name evidence="1" type="ORF">HKK74_17700</name>
</gene>
<dbReference type="Proteomes" id="UP000805614">
    <property type="component" value="Unassembled WGS sequence"/>
</dbReference>
<dbReference type="EMBL" id="JABVEC010000012">
    <property type="protein sequence ID" value="MBC6467317.1"/>
    <property type="molecule type" value="Genomic_DNA"/>
</dbReference>
<keyword evidence="1" id="KW-0378">Hydrolase</keyword>
<dbReference type="SUPFAM" id="SSF53474">
    <property type="entry name" value="alpha/beta-Hydrolases"/>
    <property type="match status" value="1"/>
</dbReference>
<accession>A0ABR7LR42</accession>
<keyword evidence="2" id="KW-1185">Reference proteome</keyword>
<name>A0ABR7LR42_9ACTN</name>
<sequence>MAKLPIVYVRGFAGSGIEQAVADPLYGFNEGSVHVRVGAGGDPIFYQFEGPLLRLHQDGGYETFVHGDQMAYLRREPKVDPASIWIHRFYDVSASSLSKDPKEFRLEKAAEDLLDLIELLQAKTRAPRVHLVAHSMGGLICRCLIQKIIPDRRPGRKATEFVDRLFTYGTPHRGIAFDLGSHILGWLRDAGVEGADVFGADRMYEYLTPAQRLRTDGECPEGWDPARMTDAEFPLDRICCLVGTDPEDYPTAHGLSALAVGPRSDGLVQIENAYVPGAHRIVVHRSHSGPYGLVNSEEGYQNLQRFLFGDLQVRAELVGHRRPPEQDLDVVWQAEVRLSVRGVPVIQHEQTAGHWCPIQLFDGPDGQPEPLAVTFLRSDRTPEKDQAARFSLQLRLLSLRQRDGHLVFDHHLEHAADFDDTLIVDVRPCDGRLRVWTTWNSAIGRIATYRPQDLDAPTLPMDNPVRGTWIVHLPLPPAAEKILGNDARIKLTAIRRT</sequence>
<dbReference type="Gene3D" id="3.40.50.1820">
    <property type="entry name" value="alpha/beta hydrolase"/>
    <property type="match status" value="1"/>
</dbReference>
<dbReference type="InterPro" id="IPR029058">
    <property type="entry name" value="AB_hydrolase_fold"/>
</dbReference>
<proteinExistence type="predicted"/>
<protein>
    <submittedName>
        <fullName evidence="1">Alpha/beta hydrolase</fullName>
    </submittedName>
</protein>
<evidence type="ECO:0000313" key="2">
    <source>
        <dbReference type="Proteomes" id="UP000805614"/>
    </source>
</evidence>
<evidence type="ECO:0000313" key="1">
    <source>
        <dbReference type="EMBL" id="MBC6467317.1"/>
    </source>
</evidence>